<organism evidence="6 7">
    <name type="scientific">Micractinium conductrix</name>
    <dbReference type="NCBI Taxonomy" id="554055"/>
    <lineage>
        <taxon>Eukaryota</taxon>
        <taxon>Viridiplantae</taxon>
        <taxon>Chlorophyta</taxon>
        <taxon>core chlorophytes</taxon>
        <taxon>Trebouxiophyceae</taxon>
        <taxon>Chlorellales</taxon>
        <taxon>Chlorellaceae</taxon>
        <taxon>Chlorella clade</taxon>
        <taxon>Micractinium</taxon>
    </lineage>
</organism>
<evidence type="ECO:0000256" key="1">
    <source>
        <dbReference type="ARBA" id="ARBA00011062"/>
    </source>
</evidence>
<name>A0A2P6V412_9CHLO</name>
<evidence type="ECO:0000256" key="4">
    <source>
        <dbReference type="SAM" id="MobiDB-lite"/>
    </source>
</evidence>
<dbReference type="AlphaFoldDB" id="A0A2P6V412"/>
<dbReference type="GO" id="GO:0008252">
    <property type="term" value="F:nucleotidase activity"/>
    <property type="evidence" value="ECO:0007669"/>
    <property type="project" value="InterPro"/>
</dbReference>
<dbReference type="GO" id="GO:0046872">
    <property type="term" value="F:metal ion binding"/>
    <property type="evidence" value="ECO:0007669"/>
    <property type="project" value="UniProtKB-KW"/>
</dbReference>
<dbReference type="STRING" id="554055.A0A2P6V412"/>
<keyword evidence="7" id="KW-1185">Reference proteome</keyword>
<sequence length="347" mass="35951">MPGLPRVLISNDDGITAPGLRALAAAINADGFCTFSVSAPSGERSAQSHSISVGKHLHTWELPVEGAEEAYAVDGTPADSVMIALYGPLLRNPAFNLVVSGINRGDNNGMHVIYSGTVGAAREAACKDVPALAVSLDNYLARTEEQYAAAAQATLALMKAILGVLPSSYLTGAGPSLAARLKGCVVNVNVPKGVAGELRGFYLAHQGQHCHFPYFKELETDEHVRSGHTGGVTLRAFKNAAGSLRGDLTEGCDSWAVAQGWVAVTPIGLRSDVPLSREAATDRWHLRLLVALAEAAGAAAEHMGVEVGGVPPQVIAARFQKWEDDAEEGAGNGESEAAVPAATGAAS</sequence>
<accession>A0A2P6V412</accession>
<dbReference type="PANTHER" id="PTHR30457:SF0">
    <property type="entry name" value="PHOSPHATASE, PUTATIVE (AFU_ORTHOLOGUE AFUA_4G01070)-RELATED"/>
    <property type="match status" value="1"/>
</dbReference>
<keyword evidence="3" id="KW-0378">Hydrolase</keyword>
<dbReference type="HAMAP" id="MF_00060">
    <property type="entry name" value="SurE"/>
    <property type="match status" value="1"/>
</dbReference>
<dbReference type="InterPro" id="IPR002828">
    <property type="entry name" value="SurE-like_Pase/nucleotidase"/>
</dbReference>
<dbReference type="Pfam" id="PF01975">
    <property type="entry name" value="SurE"/>
    <property type="match status" value="1"/>
</dbReference>
<feature type="domain" description="Survival protein SurE-like phosphatase/nucleotidase" evidence="5">
    <location>
        <begin position="7"/>
        <end position="209"/>
    </location>
</feature>
<dbReference type="Proteomes" id="UP000239649">
    <property type="component" value="Unassembled WGS sequence"/>
</dbReference>
<dbReference type="SUPFAM" id="SSF64167">
    <property type="entry name" value="SurE-like"/>
    <property type="match status" value="1"/>
</dbReference>
<dbReference type="InterPro" id="IPR036523">
    <property type="entry name" value="SurE-like_sf"/>
</dbReference>
<feature type="region of interest" description="Disordered" evidence="4">
    <location>
        <begin position="323"/>
        <end position="347"/>
    </location>
</feature>
<reference evidence="6 7" key="1">
    <citation type="journal article" date="2018" name="Plant J.">
        <title>Genome sequences of Chlorella sorokiniana UTEX 1602 and Micractinium conductrix SAG 241.80: implications to maltose excretion by a green alga.</title>
        <authorList>
            <person name="Arriola M.B."/>
            <person name="Velmurugan N."/>
            <person name="Zhang Y."/>
            <person name="Plunkett M.H."/>
            <person name="Hondzo H."/>
            <person name="Barney B.M."/>
        </authorList>
    </citation>
    <scope>NUCLEOTIDE SEQUENCE [LARGE SCALE GENOMIC DNA]</scope>
    <source>
        <strain evidence="6 7">SAG 241.80</strain>
    </source>
</reference>
<proteinExistence type="inferred from homology"/>
<evidence type="ECO:0000256" key="3">
    <source>
        <dbReference type="ARBA" id="ARBA00022801"/>
    </source>
</evidence>
<evidence type="ECO:0000256" key="2">
    <source>
        <dbReference type="ARBA" id="ARBA00022723"/>
    </source>
</evidence>
<dbReference type="InterPro" id="IPR030048">
    <property type="entry name" value="SurE"/>
</dbReference>
<comment type="similarity">
    <text evidence="1">Belongs to the SurE nucleotidase family.</text>
</comment>
<evidence type="ECO:0000259" key="5">
    <source>
        <dbReference type="Pfam" id="PF01975"/>
    </source>
</evidence>
<protein>
    <submittedName>
        <fullName evidence="6">5 -nucleotidase</fullName>
    </submittedName>
</protein>
<evidence type="ECO:0000313" key="6">
    <source>
        <dbReference type="EMBL" id="PSC68826.1"/>
    </source>
</evidence>
<evidence type="ECO:0000313" key="7">
    <source>
        <dbReference type="Proteomes" id="UP000239649"/>
    </source>
</evidence>
<dbReference type="Gene3D" id="3.40.1210.10">
    <property type="entry name" value="Survival protein SurE-like phosphatase/nucleotidase"/>
    <property type="match status" value="1"/>
</dbReference>
<keyword evidence="2" id="KW-0479">Metal-binding</keyword>
<dbReference type="OrthoDB" id="202825at2759"/>
<dbReference type="PANTHER" id="PTHR30457">
    <property type="entry name" value="5'-NUCLEOTIDASE SURE"/>
    <property type="match status" value="1"/>
</dbReference>
<gene>
    <name evidence="6" type="ORF">C2E20_7575</name>
</gene>
<comment type="caution">
    <text evidence="6">The sequence shown here is derived from an EMBL/GenBank/DDBJ whole genome shotgun (WGS) entry which is preliminary data.</text>
</comment>
<dbReference type="EMBL" id="LHPF02000032">
    <property type="protein sequence ID" value="PSC68826.1"/>
    <property type="molecule type" value="Genomic_DNA"/>
</dbReference>